<dbReference type="EMBL" id="AKJY01000018">
    <property type="protein sequence ID" value="EJL73861.1"/>
    <property type="molecule type" value="Genomic_DNA"/>
</dbReference>
<keyword evidence="2" id="KW-1185">Reference proteome</keyword>
<evidence type="ECO:0000313" key="2">
    <source>
        <dbReference type="Proteomes" id="UP000007509"/>
    </source>
</evidence>
<dbReference type="OrthoDB" id="7173027at2"/>
<sequence>MAKDLTEKEFRKLIQKHIDKNNYVKIYLSEKSPDGYIFGFILKMSDDFLMIQETHDFNLSGLKIIPYKRIENIRNNRFDKKTKEIFSGEGLIKFNQRIIDNTSLKNPESLFKSLKKQNFHCIVESLKKKKNLFSIGEISDINGQSVTIKNYDATGKIYKKPHKISFKNLEFITFNDNYSVTFKKYLKN</sequence>
<dbReference type="PATRIC" id="fig|1144316.3.peg.1292"/>
<accession>J3CLC1</accession>
<dbReference type="Proteomes" id="UP000007509">
    <property type="component" value="Unassembled WGS sequence"/>
</dbReference>
<gene>
    <name evidence="1" type="ORF">PMI13_01288</name>
</gene>
<name>J3CLC1_9FLAO</name>
<dbReference type="RefSeq" id="WP_007841803.1">
    <property type="nucleotide sequence ID" value="NZ_AKJY01000018.1"/>
</dbReference>
<organism evidence="1 2">
    <name type="scientific">Chryseobacterium populi</name>
    <dbReference type="NCBI Taxonomy" id="1144316"/>
    <lineage>
        <taxon>Bacteria</taxon>
        <taxon>Pseudomonadati</taxon>
        <taxon>Bacteroidota</taxon>
        <taxon>Flavobacteriia</taxon>
        <taxon>Flavobacteriales</taxon>
        <taxon>Weeksellaceae</taxon>
        <taxon>Chryseobacterium group</taxon>
        <taxon>Chryseobacterium</taxon>
    </lineage>
</organism>
<proteinExistence type="predicted"/>
<dbReference type="AlphaFoldDB" id="J3CLC1"/>
<protein>
    <submittedName>
        <fullName evidence="1">Uncharacterized protein</fullName>
    </submittedName>
</protein>
<reference evidence="1 2" key="1">
    <citation type="journal article" date="2012" name="J. Bacteriol.">
        <title>Twenty-one genome sequences from Pseudomonas species and 19 genome sequences from diverse bacteria isolated from the rhizosphere and endosphere of Populus deltoides.</title>
        <authorList>
            <person name="Brown S.D."/>
            <person name="Utturkar S.M."/>
            <person name="Klingeman D.M."/>
            <person name="Johnson C.M."/>
            <person name="Martin S.L."/>
            <person name="Land M.L."/>
            <person name="Lu T.Y."/>
            <person name="Schadt C.W."/>
            <person name="Doktycz M.J."/>
            <person name="Pelletier D.A."/>
        </authorList>
    </citation>
    <scope>NUCLEOTIDE SEQUENCE [LARGE SCALE GENOMIC DNA]</scope>
    <source>
        <strain evidence="1 2">CF314</strain>
    </source>
</reference>
<evidence type="ECO:0000313" key="1">
    <source>
        <dbReference type="EMBL" id="EJL73861.1"/>
    </source>
</evidence>
<comment type="caution">
    <text evidence="1">The sequence shown here is derived from an EMBL/GenBank/DDBJ whole genome shotgun (WGS) entry which is preliminary data.</text>
</comment>